<proteinExistence type="predicted"/>
<dbReference type="AlphaFoldDB" id="A0A8X7P758"/>
<organism evidence="1 2">
    <name type="scientific">Brassica carinata</name>
    <name type="common">Ethiopian mustard</name>
    <name type="synonym">Abyssinian cabbage</name>
    <dbReference type="NCBI Taxonomy" id="52824"/>
    <lineage>
        <taxon>Eukaryota</taxon>
        <taxon>Viridiplantae</taxon>
        <taxon>Streptophyta</taxon>
        <taxon>Embryophyta</taxon>
        <taxon>Tracheophyta</taxon>
        <taxon>Spermatophyta</taxon>
        <taxon>Magnoliopsida</taxon>
        <taxon>eudicotyledons</taxon>
        <taxon>Gunneridae</taxon>
        <taxon>Pentapetalae</taxon>
        <taxon>rosids</taxon>
        <taxon>malvids</taxon>
        <taxon>Brassicales</taxon>
        <taxon>Brassicaceae</taxon>
        <taxon>Brassiceae</taxon>
        <taxon>Brassica</taxon>
    </lineage>
</organism>
<dbReference type="Proteomes" id="UP000886595">
    <property type="component" value="Unassembled WGS sequence"/>
</dbReference>
<comment type="caution">
    <text evidence="1">The sequence shown here is derived from an EMBL/GenBank/DDBJ whole genome shotgun (WGS) entry which is preliminary data.</text>
</comment>
<evidence type="ECO:0000313" key="1">
    <source>
        <dbReference type="EMBL" id="KAG2244554.1"/>
    </source>
</evidence>
<dbReference type="EMBL" id="JAAMPC010000077">
    <property type="protein sequence ID" value="KAG2244554.1"/>
    <property type="molecule type" value="Genomic_DNA"/>
</dbReference>
<accession>A0A8X7P758</accession>
<evidence type="ECO:0000313" key="2">
    <source>
        <dbReference type="Proteomes" id="UP000886595"/>
    </source>
</evidence>
<gene>
    <name evidence="1" type="ORF">Bca52824_093600</name>
</gene>
<keyword evidence="2" id="KW-1185">Reference proteome</keyword>
<evidence type="ECO:0008006" key="3">
    <source>
        <dbReference type="Google" id="ProtNLM"/>
    </source>
</evidence>
<sequence length="246" mass="27900">MSVTISNKEKVFLHYYDAEPTSGNGGDMKEGETLKRMKISRRDRYGMKLQPYHFDSWMLALTVATEEVAALPIEITFGLGVCGGGRFVSFALKQLWTSRVENFTREEAISLRYEKLFGYCPLCSSLCHKEEKCPLLRSVAEKKREGREGNGGWYDGGKHDDRASSYKGVVINGNQNQQHKERDGRDYYGKGKGKMVEEADSKWVKVADRGNKGPFTNHGSFRGGEMVLDIDLPKRRTRLRVEAGRK</sequence>
<name>A0A8X7P758_BRACI</name>
<reference evidence="1 2" key="1">
    <citation type="submission" date="2020-02" db="EMBL/GenBank/DDBJ databases">
        <authorList>
            <person name="Ma Q."/>
            <person name="Huang Y."/>
            <person name="Song X."/>
            <person name="Pei D."/>
        </authorList>
    </citation>
    <scope>NUCLEOTIDE SEQUENCE [LARGE SCALE GENOMIC DNA]</scope>
    <source>
        <strain evidence="1">Sxm20200214</strain>
        <tissue evidence="1">Leaf</tissue>
    </source>
</reference>
<protein>
    <recommendedName>
        <fullName evidence="3">Zinc knuckle CX2CX4HX4C domain-containing protein</fullName>
    </recommendedName>
</protein>